<dbReference type="STRING" id="312017.Q248F7"/>
<feature type="transmembrane region" description="Helical" evidence="2">
    <location>
        <begin position="30"/>
        <end position="53"/>
    </location>
</feature>
<dbReference type="KEGG" id="tet:TTHERM_00532100"/>
<keyword evidence="2" id="KW-0472">Membrane</keyword>
<protein>
    <submittedName>
        <fullName evidence="3">Transmembrane protein, putative</fullName>
    </submittedName>
</protein>
<evidence type="ECO:0000313" key="3">
    <source>
        <dbReference type="EMBL" id="EAS04088.1"/>
    </source>
</evidence>
<dbReference type="InParanoid" id="Q248F7"/>
<feature type="compositionally biased region" description="Low complexity" evidence="1">
    <location>
        <begin position="661"/>
        <end position="674"/>
    </location>
</feature>
<feature type="region of interest" description="Disordered" evidence="1">
    <location>
        <begin position="1"/>
        <end position="22"/>
    </location>
</feature>
<feature type="compositionally biased region" description="Basic and acidic residues" evidence="1">
    <location>
        <begin position="1"/>
        <end position="17"/>
    </location>
</feature>
<evidence type="ECO:0000256" key="2">
    <source>
        <dbReference type="SAM" id="Phobius"/>
    </source>
</evidence>
<gene>
    <name evidence="3" type="ORF">TTHERM_00532100</name>
</gene>
<dbReference type="HOGENOM" id="CLU_329703_0_0_1"/>
<feature type="transmembrane region" description="Helical" evidence="2">
    <location>
        <begin position="352"/>
        <end position="374"/>
    </location>
</feature>
<feature type="transmembrane region" description="Helical" evidence="2">
    <location>
        <begin position="386"/>
        <end position="410"/>
    </location>
</feature>
<dbReference type="eggNOG" id="ENOG502STGB">
    <property type="taxonomic scope" value="Eukaryota"/>
</dbReference>
<accession>Q248F7</accession>
<evidence type="ECO:0000313" key="4">
    <source>
        <dbReference type="Proteomes" id="UP000009168"/>
    </source>
</evidence>
<organism evidence="3 4">
    <name type="scientific">Tetrahymena thermophila (strain SB210)</name>
    <dbReference type="NCBI Taxonomy" id="312017"/>
    <lineage>
        <taxon>Eukaryota</taxon>
        <taxon>Sar</taxon>
        <taxon>Alveolata</taxon>
        <taxon>Ciliophora</taxon>
        <taxon>Intramacronucleata</taxon>
        <taxon>Oligohymenophorea</taxon>
        <taxon>Hymenostomatida</taxon>
        <taxon>Tetrahymenina</taxon>
        <taxon>Tetrahymenidae</taxon>
        <taxon>Tetrahymena</taxon>
    </lineage>
</organism>
<sequence length="871" mass="98642">MQAKKNYDKELEFDQPQRDSSSPETQAKRVSWIVALIIIIISVFIAIICSAIYNQQPALPIEYDYVISNWQTSPIYAITPSASGCTEYFTAYQFPGTVDGCDCTSSPSVKYSNNIFASQCSQEQLSNGCKSVNSTPQTTFTQWQLQSQILQLCVTRIKGFNYMQSDCSVVGYQRCGVAQGDTTNPNMFCLPASAQCPINSIIYGATAPDTSYVSIINVGTQKIFTSSSVVNSQPLAFSHISRGNGECKDFQNYHYIDPNMNEYQLMRGKSNTCTSSQTDPRFQQLFQITESTYFSANSYDVSNLPQYPLSQNMQYYFLTRSYIPWQQLGNCRYTHMPYFINLKSNLDTISNLWIGCIIVNWFVAILYGGLASALRLKLTWKIKNWYIIPTIILLLIQTIMTVLTFAYAVYNNNKISSMNNAQCSDVQTNNMISSFSSSFNTSVLTYQIVLLVFVLVLNIFTIFFMKTIFIIIRNSSGKEVILPQQQTTSKVNFKESSNRNKKKVDYHENDQDHNLLEDRGQVAGGFDNTYQPNSNADANTLQYQHVDGASDVVSNMNSNNINANANTINQETINVPLVVKVNDNLEGNKQKGVLKKGANQPPGQNLQIIQPNNNQNGGINIKVTKFDNDNNQTYQTKDQELENLYQQITNTDLSGNKRNDNNNSNNYNNNSQNKQGGGKMTLDVQGNNMNKNNSNNNINSRNNLDMQLNILSGNNVDKYQNNESHFIPEPVKSQQPSAAQIAYQESQDQQAIKSFANMEGLMDKEDWEFEIDDYVKKHRENQQSHNRIGGGYEIGKPREKYLGHKFKKSHTRRFQQQSSMEFDQDIGKKTQQNLLGSQVTINQMTTNQINNQEIVENLDDYDSQSNNQKLP</sequence>
<feature type="transmembrane region" description="Helical" evidence="2">
    <location>
        <begin position="444"/>
        <end position="465"/>
    </location>
</feature>
<dbReference type="Proteomes" id="UP000009168">
    <property type="component" value="Unassembled WGS sequence"/>
</dbReference>
<dbReference type="EMBL" id="GG662455">
    <property type="protein sequence ID" value="EAS04088.1"/>
    <property type="molecule type" value="Genomic_DNA"/>
</dbReference>
<evidence type="ECO:0000256" key="1">
    <source>
        <dbReference type="SAM" id="MobiDB-lite"/>
    </source>
</evidence>
<keyword evidence="4" id="KW-1185">Reference proteome</keyword>
<dbReference type="RefSeq" id="XP_001024333.1">
    <property type="nucleotide sequence ID" value="XM_001024333.1"/>
</dbReference>
<name>Q248F7_TETTS</name>
<reference evidence="4" key="1">
    <citation type="journal article" date="2006" name="PLoS Biol.">
        <title>Macronuclear genome sequence of the ciliate Tetrahymena thermophila, a model eukaryote.</title>
        <authorList>
            <person name="Eisen J.A."/>
            <person name="Coyne R.S."/>
            <person name="Wu M."/>
            <person name="Wu D."/>
            <person name="Thiagarajan M."/>
            <person name="Wortman J.R."/>
            <person name="Badger J.H."/>
            <person name="Ren Q."/>
            <person name="Amedeo P."/>
            <person name="Jones K.M."/>
            <person name="Tallon L.J."/>
            <person name="Delcher A.L."/>
            <person name="Salzberg S.L."/>
            <person name="Silva J.C."/>
            <person name="Haas B.J."/>
            <person name="Majoros W.H."/>
            <person name="Farzad M."/>
            <person name="Carlton J.M."/>
            <person name="Smith R.K. Jr."/>
            <person name="Garg J."/>
            <person name="Pearlman R.E."/>
            <person name="Karrer K.M."/>
            <person name="Sun L."/>
            <person name="Manning G."/>
            <person name="Elde N.C."/>
            <person name="Turkewitz A.P."/>
            <person name="Asai D.J."/>
            <person name="Wilkes D.E."/>
            <person name="Wang Y."/>
            <person name="Cai H."/>
            <person name="Collins K."/>
            <person name="Stewart B.A."/>
            <person name="Lee S.R."/>
            <person name="Wilamowska K."/>
            <person name="Weinberg Z."/>
            <person name="Ruzzo W.L."/>
            <person name="Wloga D."/>
            <person name="Gaertig J."/>
            <person name="Frankel J."/>
            <person name="Tsao C.-C."/>
            <person name="Gorovsky M.A."/>
            <person name="Keeling P.J."/>
            <person name="Waller R.F."/>
            <person name="Patron N.J."/>
            <person name="Cherry J.M."/>
            <person name="Stover N.A."/>
            <person name="Krieger C.J."/>
            <person name="del Toro C."/>
            <person name="Ryder H.F."/>
            <person name="Williamson S.C."/>
            <person name="Barbeau R.A."/>
            <person name="Hamilton E.P."/>
            <person name="Orias E."/>
        </authorList>
    </citation>
    <scope>NUCLEOTIDE SEQUENCE [LARGE SCALE GENOMIC DNA]</scope>
    <source>
        <strain evidence="4">SB210</strain>
    </source>
</reference>
<feature type="region of interest" description="Disordered" evidence="1">
    <location>
        <begin position="652"/>
        <end position="700"/>
    </location>
</feature>
<keyword evidence="2 3" id="KW-0812">Transmembrane</keyword>
<dbReference type="OrthoDB" id="308771at2759"/>
<feature type="compositionally biased region" description="Low complexity" evidence="1">
    <location>
        <begin position="687"/>
        <end position="700"/>
    </location>
</feature>
<keyword evidence="2" id="KW-1133">Transmembrane helix</keyword>
<feature type="compositionally biased region" description="Basic and acidic residues" evidence="1">
    <location>
        <begin position="492"/>
        <end position="515"/>
    </location>
</feature>
<dbReference type="GeneID" id="7830932"/>
<dbReference type="AlphaFoldDB" id="Q248F7"/>
<proteinExistence type="predicted"/>
<feature type="region of interest" description="Disordered" evidence="1">
    <location>
        <begin position="491"/>
        <end position="515"/>
    </location>
</feature>